<dbReference type="GO" id="GO:0070475">
    <property type="term" value="P:rRNA base methylation"/>
    <property type="evidence" value="ECO:0007669"/>
    <property type="project" value="TreeGrafter"/>
</dbReference>
<dbReference type="CDD" id="cd02440">
    <property type="entry name" value="AdoMet_MTases"/>
    <property type="match status" value="1"/>
</dbReference>
<feature type="active site" description="Nucleophile" evidence="4">
    <location>
        <position position="364"/>
    </location>
</feature>
<evidence type="ECO:0000256" key="2">
    <source>
        <dbReference type="ARBA" id="ARBA00022679"/>
    </source>
</evidence>
<dbReference type="PROSITE" id="PS51687">
    <property type="entry name" value="SAM_MT_RNA_M5U"/>
    <property type="match status" value="1"/>
</dbReference>
<dbReference type="PROSITE" id="PS01230">
    <property type="entry name" value="TRMA_1"/>
    <property type="match status" value="1"/>
</dbReference>
<accession>A0A1G7FK70</accession>
<dbReference type="AlphaFoldDB" id="A0A1G7FK70"/>
<proteinExistence type="inferred from homology"/>
<dbReference type="InterPro" id="IPR030390">
    <property type="entry name" value="MeTrfase_TrmA_AS"/>
</dbReference>
<keyword evidence="2 4" id="KW-0808">Transferase</keyword>
<evidence type="ECO:0000313" key="6">
    <source>
        <dbReference type="EMBL" id="SDE76331.1"/>
    </source>
</evidence>
<dbReference type="OrthoDB" id="9804590at2"/>
<dbReference type="STRING" id="482827.SAMN04488243_10957"/>
<gene>
    <name evidence="6" type="ORF">SAMN04488243_10957</name>
</gene>
<dbReference type="PANTHER" id="PTHR11061">
    <property type="entry name" value="RNA M5U METHYLTRANSFERASE"/>
    <property type="match status" value="1"/>
</dbReference>
<dbReference type="Pfam" id="PF05958">
    <property type="entry name" value="tRNA_U5-meth_tr"/>
    <property type="match status" value="1"/>
</dbReference>
<dbReference type="RefSeq" id="WP_093006457.1">
    <property type="nucleotide sequence ID" value="NZ_FNBC01000009.1"/>
</dbReference>
<dbReference type="Gene3D" id="2.40.50.140">
    <property type="entry name" value="Nucleic acid-binding proteins"/>
    <property type="match status" value="1"/>
</dbReference>
<name>A0A1G7FK70_9DEIN</name>
<evidence type="ECO:0000256" key="3">
    <source>
        <dbReference type="ARBA" id="ARBA00022691"/>
    </source>
</evidence>
<dbReference type="Gene3D" id="3.40.50.150">
    <property type="entry name" value="Vaccinia Virus protein VP39"/>
    <property type="match status" value="1"/>
</dbReference>
<evidence type="ECO:0000256" key="1">
    <source>
        <dbReference type="ARBA" id="ARBA00022603"/>
    </source>
</evidence>
<protein>
    <submittedName>
        <fullName evidence="6">23S rRNA m(5)U-1939 methyltransferase</fullName>
    </submittedName>
</protein>
<feature type="binding site" evidence="4">
    <location>
        <position position="337"/>
    </location>
    <ligand>
        <name>S-adenosyl-L-methionine</name>
        <dbReference type="ChEBI" id="CHEBI:59789"/>
    </ligand>
</feature>
<evidence type="ECO:0000256" key="5">
    <source>
        <dbReference type="PROSITE-ProRule" id="PRU10015"/>
    </source>
</evidence>
<comment type="similarity">
    <text evidence="4">Belongs to the class I-like SAM-binding methyltransferase superfamily. RNA M5U methyltransferase family.</text>
</comment>
<dbReference type="PANTHER" id="PTHR11061:SF30">
    <property type="entry name" value="TRNA (URACIL(54)-C(5))-METHYLTRANSFERASE"/>
    <property type="match status" value="1"/>
</dbReference>
<feature type="active site" evidence="5">
    <location>
        <position position="364"/>
    </location>
</feature>
<keyword evidence="1 4" id="KW-0489">Methyltransferase</keyword>
<dbReference type="Gene3D" id="2.40.50.1070">
    <property type="match status" value="1"/>
</dbReference>
<dbReference type="InterPro" id="IPR029063">
    <property type="entry name" value="SAM-dependent_MTases_sf"/>
</dbReference>
<keyword evidence="3 4" id="KW-0949">S-adenosyl-L-methionine</keyword>
<dbReference type="InterPro" id="IPR010280">
    <property type="entry name" value="U5_MeTrfase_fam"/>
</dbReference>
<feature type="binding site" evidence="4">
    <location>
        <position position="273"/>
    </location>
    <ligand>
        <name>S-adenosyl-L-methionine</name>
        <dbReference type="ChEBI" id="CHEBI:59789"/>
    </ligand>
</feature>
<dbReference type="SUPFAM" id="SSF50249">
    <property type="entry name" value="Nucleic acid-binding proteins"/>
    <property type="match status" value="1"/>
</dbReference>
<organism evidence="6 7">
    <name type="scientific">Thermus arciformis</name>
    <dbReference type="NCBI Taxonomy" id="482827"/>
    <lineage>
        <taxon>Bacteria</taxon>
        <taxon>Thermotogati</taxon>
        <taxon>Deinococcota</taxon>
        <taxon>Deinococci</taxon>
        <taxon>Thermales</taxon>
        <taxon>Thermaceae</taxon>
        <taxon>Thermus</taxon>
    </lineage>
</organism>
<feature type="binding site" evidence="4">
    <location>
        <position position="246"/>
    </location>
    <ligand>
        <name>S-adenosyl-L-methionine</name>
        <dbReference type="ChEBI" id="CHEBI:59789"/>
    </ligand>
</feature>
<reference evidence="7" key="1">
    <citation type="submission" date="2016-10" db="EMBL/GenBank/DDBJ databases">
        <authorList>
            <person name="Varghese N."/>
            <person name="Submissions S."/>
        </authorList>
    </citation>
    <scope>NUCLEOTIDE SEQUENCE [LARGE SCALE GENOMIC DNA]</scope>
    <source>
        <strain evidence="7">CGMCC 1.6992</strain>
    </source>
</reference>
<dbReference type="GO" id="GO:0070041">
    <property type="term" value="F:rRNA (uridine-C5-)-methyltransferase activity"/>
    <property type="evidence" value="ECO:0007669"/>
    <property type="project" value="TreeGrafter"/>
</dbReference>
<dbReference type="SUPFAM" id="SSF53335">
    <property type="entry name" value="S-adenosyl-L-methionine-dependent methyltransferases"/>
    <property type="match status" value="1"/>
</dbReference>
<dbReference type="EMBL" id="FNBC01000009">
    <property type="protein sequence ID" value="SDE76331.1"/>
    <property type="molecule type" value="Genomic_DNA"/>
</dbReference>
<dbReference type="InterPro" id="IPR012340">
    <property type="entry name" value="NA-bd_OB-fold"/>
</dbReference>
<sequence length="409" mass="44741">MLTFRVEKLVPGGYGLARTPEGVVLVKGALPGEVVRGEPKRKKGALFLEAPEILEPHPERYPKPLPPSADLPLVYEAQLPLKEALVKDALERIARLEAPLAPIRPSPKALAYRTAAQYARHPLGGLAYRLPESHELYPLEEDPLVAEPLAWALGVLRLWPLPTEEVALRGSLLEGKVLLGLIGGSPEALKRPAKALVREGFAGVVWAEPSPKGRFRGRVTPLAGERTLLEAFGPLTATVSVESFAQVNPPAMGLLLKEARGLVLGGKRALELYAGSGLLSLLLSPRYQEVVAVEISKEAVRRGEMDRKRLGVENLRFHRGDVREAAGLGAFDLVVVDPPRAGLSPEVRAYLKETRPREVLYVACDPSTWARDVGELAREGYRLAFARPYDFFPFTHHVEVLSLLRLGEG</sequence>
<dbReference type="Proteomes" id="UP000199446">
    <property type="component" value="Unassembled WGS sequence"/>
</dbReference>
<evidence type="ECO:0000313" key="7">
    <source>
        <dbReference type="Proteomes" id="UP000199446"/>
    </source>
</evidence>
<feature type="binding site" evidence="4">
    <location>
        <position position="294"/>
    </location>
    <ligand>
        <name>S-adenosyl-L-methionine</name>
        <dbReference type="ChEBI" id="CHEBI:59789"/>
    </ligand>
</feature>
<evidence type="ECO:0000256" key="4">
    <source>
        <dbReference type="PROSITE-ProRule" id="PRU01024"/>
    </source>
</evidence>
<keyword evidence="7" id="KW-1185">Reference proteome</keyword>